<sequence length="262" mass="29957">MNRIQLFGYPICENSVKTIVETTGTYKNMMMDVHVYDLKKGESNPFLYENDEMAILLLHGSIELSYCDKTVLTSRSGIWEESASALHVPKHTPVTVNAVEDSSILVQRTQNSTVFKPKFYAKDEIRIDRFGQDLCAGKAVRDVTTIFDYRNAPYSNMVLGESYTHQGSWSSYIPHSHDQPEVYYYRFDKPQGFGACFVGDEVFKITDGSFSAIPGGVVHPQVSAPGYRMYYVWMIRHLPENPWTSRVDAPEHLWMIGQHFVE</sequence>
<gene>
    <name evidence="2" type="ORF">SAMN05421804_102101</name>
</gene>
<dbReference type="Proteomes" id="UP000183255">
    <property type="component" value="Unassembled WGS sequence"/>
</dbReference>
<dbReference type="PANTHER" id="PTHR39193:SF1">
    <property type="entry name" value="5-DEOXY-GLUCURONATE ISOMERASE"/>
    <property type="match status" value="1"/>
</dbReference>
<evidence type="ECO:0000256" key="1">
    <source>
        <dbReference type="ARBA" id="ARBA00023235"/>
    </source>
</evidence>
<dbReference type="PANTHER" id="PTHR39193">
    <property type="entry name" value="5-DEOXY-GLUCURONATE ISOMERASE"/>
    <property type="match status" value="1"/>
</dbReference>
<keyword evidence="1 2" id="KW-0413">Isomerase</keyword>
<dbReference type="EMBL" id="FNDZ01000002">
    <property type="protein sequence ID" value="SDI34278.1"/>
    <property type="molecule type" value="Genomic_DNA"/>
</dbReference>
<dbReference type="PIRSF" id="PIRSF036628">
    <property type="entry name" value="IolB"/>
    <property type="match status" value="1"/>
</dbReference>
<organism evidence="2 3">
    <name type="scientific">Proteiniclasticum ruminis</name>
    <dbReference type="NCBI Taxonomy" id="398199"/>
    <lineage>
        <taxon>Bacteria</taxon>
        <taxon>Bacillati</taxon>
        <taxon>Bacillota</taxon>
        <taxon>Clostridia</taxon>
        <taxon>Eubacteriales</taxon>
        <taxon>Clostridiaceae</taxon>
        <taxon>Proteiniclasticum</taxon>
    </lineage>
</organism>
<proteinExistence type="predicted"/>
<accession>A0A1G8JSW3</accession>
<dbReference type="SUPFAM" id="SSF51182">
    <property type="entry name" value="RmlC-like cupins"/>
    <property type="match status" value="1"/>
</dbReference>
<evidence type="ECO:0000313" key="3">
    <source>
        <dbReference type="Proteomes" id="UP000183255"/>
    </source>
</evidence>
<dbReference type="InterPro" id="IPR021120">
    <property type="entry name" value="KduI/IolB_isomerase"/>
</dbReference>
<dbReference type="RefSeq" id="WP_051651733.1">
    <property type="nucleotide sequence ID" value="NZ_FNDZ01000002.1"/>
</dbReference>
<dbReference type="Gene3D" id="2.60.120.10">
    <property type="entry name" value="Jelly Rolls"/>
    <property type="match status" value="2"/>
</dbReference>
<dbReference type="Pfam" id="PF04962">
    <property type="entry name" value="KduI"/>
    <property type="match status" value="1"/>
</dbReference>
<dbReference type="AlphaFoldDB" id="A0A1G8JSW3"/>
<dbReference type="InterPro" id="IPR024203">
    <property type="entry name" value="Deoxy-glucuronate_isom_IolB"/>
</dbReference>
<evidence type="ECO:0000313" key="2">
    <source>
        <dbReference type="EMBL" id="SDI34278.1"/>
    </source>
</evidence>
<reference evidence="2 3" key="1">
    <citation type="submission" date="2016-10" db="EMBL/GenBank/DDBJ databases">
        <authorList>
            <person name="de Groot N.N."/>
        </authorList>
    </citation>
    <scope>NUCLEOTIDE SEQUENCE [LARGE SCALE GENOMIC DNA]</scope>
    <source>
        <strain evidence="2 3">CGMCC 1.5058</strain>
    </source>
</reference>
<protein>
    <submittedName>
        <fullName evidence="2">5-deoxy-glucuronate isomerase</fullName>
    </submittedName>
</protein>
<dbReference type="GO" id="GO:0008880">
    <property type="term" value="F:glucuronate isomerase activity"/>
    <property type="evidence" value="ECO:0007669"/>
    <property type="project" value="InterPro"/>
</dbReference>
<dbReference type="GO" id="GO:0019310">
    <property type="term" value="P:inositol catabolic process"/>
    <property type="evidence" value="ECO:0007669"/>
    <property type="project" value="InterPro"/>
</dbReference>
<dbReference type="InterPro" id="IPR014710">
    <property type="entry name" value="RmlC-like_jellyroll"/>
</dbReference>
<dbReference type="InterPro" id="IPR011051">
    <property type="entry name" value="RmlC_Cupin_sf"/>
</dbReference>
<name>A0A1G8JSW3_9CLOT</name>